<feature type="non-terminal residue" evidence="8">
    <location>
        <position position="458"/>
    </location>
</feature>
<sequence length="458" mass="51276">MQTPGFPVALLLLEASWVLHGSPPVPPEVLPPRAQENFDLDKLLGQWYEVAVVSSCPHYMVAQRDDPGVVRYQLQVNHTQDLVHMRGTAPGWVSFSLWVMLSTEQPSGVRSTLVKLYGREAVVSEDTMAEYRTLVRNQGLRDDLIIIKENKASAADNMCASQILVCVVVLGLWWKPLQGLPAFPEPGYIQENNLSSAMGQWYLLGLGSSFSLTEWSKGEAISTMEIMPGLEAGSAIFKRSQSDLDYVVHTRYQEYAVMIARPKVHLEEPNIYVLLYSRTRTLRETAWAHFRSIVRDMGLDTIIAYEDTGKCLGTAGVAAKEDFVPRYFYNTSSMSCHEFQYGGCMGNQNNFVAEKECLQRCRTEAACRLPLVAQPCVGQPPVWAFDSQAGVCVTSMPGFCQGNGNQFYSQRECGEVLGRWQQNAGNIRTGRGSDITVLNFRTRRTLNPAEPDRENQHQ</sequence>
<dbReference type="AlphaFoldDB" id="A0A9Q0IQI9"/>
<dbReference type="InterPro" id="IPR029856">
    <property type="entry name" value="AMBP"/>
</dbReference>
<evidence type="ECO:0000256" key="2">
    <source>
        <dbReference type="ARBA" id="ARBA00022737"/>
    </source>
</evidence>
<dbReference type="Gene3D" id="2.40.128.20">
    <property type="match status" value="3"/>
</dbReference>
<dbReference type="PROSITE" id="PS00213">
    <property type="entry name" value="LIPOCALIN"/>
    <property type="match status" value="1"/>
</dbReference>
<dbReference type="GO" id="GO:0004867">
    <property type="term" value="F:serine-type endopeptidase inhibitor activity"/>
    <property type="evidence" value="ECO:0007669"/>
    <property type="project" value="UniProtKB-KW"/>
</dbReference>
<keyword evidence="9" id="KW-1185">Reference proteome</keyword>
<dbReference type="InterPro" id="IPR022272">
    <property type="entry name" value="Lipocalin_CS"/>
</dbReference>
<keyword evidence="5" id="KW-0325">Glycoprotein</keyword>
<keyword evidence="1" id="KW-0646">Protease inhibitor</keyword>
<dbReference type="InterPro" id="IPR036880">
    <property type="entry name" value="Kunitz_BPTI_sf"/>
</dbReference>
<keyword evidence="3" id="KW-0722">Serine protease inhibitor</keyword>
<dbReference type="InterPro" id="IPR002223">
    <property type="entry name" value="Kunitz_BPTI"/>
</dbReference>
<feature type="signal peptide" evidence="6">
    <location>
        <begin position="1"/>
        <end position="21"/>
    </location>
</feature>
<dbReference type="Pfam" id="PF00014">
    <property type="entry name" value="Kunitz_BPTI"/>
    <property type="match status" value="2"/>
</dbReference>
<dbReference type="PANTHER" id="PTHR46676:SF1">
    <property type="entry name" value="PROTEIN AMBP"/>
    <property type="match status" value="1"/>
</dbReference>
<feature type="chain" id="PRO_5040371834" description="BPTI/Kunitz inhibitor domain-containing protein" evidence="6">
    <location>
        <begin position="22"/>
        <end position="458"/>
    </location>
</feature>
<dbReference type="OrthoDB" id="9949223at2759"/>
<dbReference type="SUPFAM" id="SSF57362">
    <property type="entry name" value="BPTI-like"/>
    <property type="match status" value="2"/>
</dbReference>
<evidence type="ECO:0000256" key="5">
    <source>
        <dbReference type="ARBA" id="ARBA00023180"/>
    </source>
</evidence>
<accession>A0A9Q0IQI9</accession>
<dbReference type="EMBL" id="JANIIK010000043">
    <property type="protein sequence ID" value="KAJ3605486.1"/>
    <property type="molecule type" value="Genomic_DNA"/>
</dbReference>
<keyword evidence="4" id="KW-1015">Disulfide bond</keyword>
<dbReference type="PRINTS" id="PR00759">
    <property type="entry name" value="BASICPTASE"/>
</dbReference>
<dbReference type="FunFam" id="4.10.410.10:FF:000005">
    <property type="entry name" value="Pancreatic trypsin inhibitor"/>
    <property type="match status" value="1"/>
</dbReference>
<evidence type="ECO:0000256" key="6">
    <source>
        <dbReference type="SAM" id="SignalP"/>
    </source>
</evidence>
<dbReference type="Gene3D" id="4.10.410.10">
    <property type="entry name" value="Pancreatic trypsin inhibitor Kunitz domain"/>
    <property type="match status" value="2"/>
</dbReference>
<name>A0A9Q0IQI9_9TELE</name>
<dbReference type="InterPro" id="IPR012674">
    <property type="entry name" value="Calycin"/>
</dbReference>
<evidence type="ECO:0000256" key="1">
    <source>
        <dbReference type="ARBA" id="ARBA00022690"/>
    </source>
</evidence>
<dbReference type="InterPro" id="IPR020901">
    <property type="entry name" value="Prtase_inh_Kunz-CS"/>
</dbReference>
<dbReference type="SMART" id="SM00131">
    <property type="entry name" value="KU"/>
    <property type="match status" value="2"/>
</dbReference>
<protein>
    <recommendedName>
        <fullName evidence="7">BPTI/Kunitz inhibitor domain-containing protein</fullName>
    </recommendedName>
</protein>
<feature type="domain" description="BPTI/Kunitz inhibitor" evidence="7">
    <location>
        <begin position="311"/>
        <end position="361"/>
    </location>
</feature>
<dbReference type="Proteomes" id="UP001148018">
    <property type="component" value="Unassembled WGS sequence"/>
</dbReference>
<evidence type="ECO:0000259" key="7">
    <source>
        <dbReference type="PROSITE" id="PS50279"/>
    </source>
</evidence>
<organism evidence="8 9">
    <name type="scientific">Muraenolepis orangiensis</name>
    <name type="common">Patagonian moray cod</name>
    <dbReference type="NCBI Taxonomy" id="630683"/>
    <lineage>
        <taxon>Eukaryota</taxon>
        <taxon>Metazoa</taxon>
        <taxon>Chordata</taxon>
        <taxon>Craniata</taxon>
        <taxon>Vertebrata</taxon>
        <taxon>Euteleostomi</taxon>
        <taxon>Actinopterygii</taxon>
        <taxon>Neopterygii</taxon>
        <taxon>Teleostei</taxon>
        <taxon>Neoteleostei</taxon>
        <taxon>Acanthomorphata</taxon>
        <taxon>Zeiogadaria</taxon>
        <taxon>Gadariae</taxon>
        <taxon>Gadiformes</taxon>
        <taxon>Muraenolepidoidei</taxon>
        <taxon>Muraenolepididae</taxon>
        <taxon>Muraenolepis</taxon>
    </lineage>
</organism>
<evidence type="ECO:0000313" key="9">
    <source>
        <dbReference type="Proteomes" id="UP001148018"/>
    </source>
</evidence>
<evidence type="ECO:0000256" key="4">
    <source>
        <dbReference type="ARBA" id="ARBA00023157"/>
    </source>
</evidence>
<evidence type="ECO:0000256" key="3">
    <source>
        <dbReference type="ARBA" id="ARBA00022900"/>
    </source>
</evidence>
<dbReference type="PROSITE" id="PS50279">
    <property type="entry name" value="BPTI_KUNITZ_2"/>
    <property type="match status" value="2"/>
</dbReference>
<feature type="domain" description="BPTI/Kunitz inhibitor" evidence="7">
    <location>
        <begin position="367"/>
        <end position="417"/>
    </location>
</feature>
<reference evidence="8" key="1">
    <citation type="submission" date="2022-07" db="EMBL/GenBank/DDBJ databases">
        <title>Chromosome-level genome of Muraenolepis orangiensis.</title>
        <authorList>
            <person name="Kim J."/>
        </authorList>
    </citation>
    <scope>NUCLEOTIDE SEQUENCE</scope>
    <source>
        <strain evidence="8">KU_S4_2022</strain>
        <tissue evidence="8">Muscle</tissue>
    </source>
</reference>
<proteinExistence type="predicted"/>
<dbReference type="PANTHER" id="PTHR46676">
    <property type="entry name" value="PROTEIN AMBP"/>
    <property type="match status" value="1"/>
</dbReference>
<keyword evidence="2" id="KW-0677">Repeat</keyword>
<gene>
    <name evidence="8" type="ORF">NHX12_027532</name>
</gene>
<comment type="caution">
    <text evidence="8">The sequence shown here is derived from an EMBL/GenBank/DDBJ whole genome shotgun (WGS) entry which is preliminary data.</text>
</comment>
<dbReference type="PROSITE" id="PS00280">
    <property type="entry name" value="BPTI_KUNITZ_1"/>
    <property type="match status" value="1"/>
</dbReference>
<keyword evidence="6" id="KW-0732">Signal</keyword>
<evidence type="ECO:0000313" key="8">
    <source>
        <dbReference type="EMBL" id="KAJ3605486.1"/>
    </source>
</evidence>
<dbReference type="SUPFAM" id="SSF50814">
    <property type="entry name" value="Lipocalins"/>
    <property type="match status" value="2"/>
</dbReference>